<gene>
    <name evidence="4" type="ORF">DM48_5535</name>
</gene>
<keyword evidence="2" id="KW-0328">Glycosyltransferase</keyword>
<evidence type="ECO:0000256" key="1">
    <source>
        <dbReference type="ARBA" id="ARBA00006739"/>
    </source>
</evidence>
<dbReference type="InterPro" id="IPR029044">
    <property type="entry name" value="Nucleotide-diphossugar_trans"/>
</dbReference>
<evidence type="ECO:0000313" key="5">
    <source>
        <dbReference type="Proteomes" id="UP000029590"/>
    </source>
</evidence>
<dbReference type="EMBL" id="JPGG01000018">
    <property type="protein sequence ID" value="KGC09270.1"/>
    <property type="molecule type" value="Genomic_DNA"/>
</dbReference>
<comment type="caution">
    <text evidence="4">The sequence shown here is derived from an EMBL/GenBank/DDBJ whole genome shotgun (WGS) entry which is preliminary data.</text>
</comment>
<keyword evidence="3 4" id="KW-0808">Transferase</keyword>
<dbReference type="Gene3D" id="3.90.550.10">
    <property type="entry name" value="Spore Coat Polysaccharide Biosynthesis Protein SpsA, Chain A"/>
    <property type="match status" value="1"/>
</dbReference>
<protein>
    <submittedName>
        <fullName evidence="4">Glycosyl transferase 2 family protein</fullName>
    </submittedName>
</protein>
<dbReference type="PANTHER" id="PTHR43179">
    <property type="entry name" value="RHAMNOSYLTRANSFERASE WBBL"/>
    <property type="match status" value="1"/>
</dbReference>
<organism evidence="4 5">
    <name type="scientific">Burkholderia gladioli</name>
    <name type="common">Pseudomonas marginata</name>
    <name type="synonym">Phytomonas marginata</name>
    <dbReference type="NCBI Taxonomy" id="28095"/>
    <lineage>
        <taxon>Bacteria</taxon>
        <taxon>Pseudomonadati</taxon>
        <taxon>Pseudomonadota</taxon>
        <taxon>Betaproteobacteria</taxon>
        <taxon>Burkholderiales</taxon>
        <taxon>Burkholderiaceae</taxon>
        <taxon>Burkholderia</taxon>
    </lineage>
</organism>
<evidence type="ECO:0000313" key="4">
    <source>
        <dbReference type="EMBL" id="KGC09270.1"/>
    </source>
</evidence>
<proteinExistence type="inferred from homology"/>
<dbReference type="SUPFAM" id="SSF53448">
    <property type="entry name" value="Nucleotide-diphospho-sugar transferases"/>
    <property type="match status" value="1"/>
</dbReference>
<evidence type="ECO:0000256" key="2">
    <source>
        <dbReference type="ARBA" id="ARBA00022676"/>
    </source>
</evidence>
<dbReference type="CDD" id="cd00761">
    <property type="entry name" value="Glyco_tranf_GTA_type"/>
    <property type="match status" value="1"/>
</dbReference>
<evidence type="ECO:0000256" key="3">
    <source>
        <dbReference type="ARBA" id="ARBA00022679"/>
    </source>
</evidence>
<reference evidence="4 5" key="1">
    <citation type="submission" date="2014-04" db="EMBL/GenBank/DDBJ databases">
        <authorList>
            <person name="Bishop-Lilly K.A."/>
            <person name="Broomall S.M."/>
            <person name="Chain P.S."/>
            <person name="Chertkov O."/>
            <person name="Coyne S.R."/>
            <person name="Daligault H.E."/>
            <person name="Davenport K.W."/>
            <person name="Erkkila T."/>
            <person name="Frey K.G."/>
            <person name="Gibbons H.S."/>
            <person name="Gu W."/>
            <person name="Jaissle J."/>
            <person name="Johnson S.L."/>
            <person name="Koroleva G.I."/>
            <person name="Ladner J.T."/>
            <person name="Lo C.-C."/>
            <person name="Minogue T.D."/>
            <person name="Munk C."/>
            <person name="Palacios G.F."/>
            <person name="Redden C.L."/>
            <person name="Rosenzweig C.N."/>
            <person name="Scholz M.B."/>
            <person name="Teshima H."/>
            <person name="Xu Y."/>
        </authorList>
    </citation>
    <scope>NUCLEOTIDE SEQUENCE [LARGE SCALE GENOMIC DNA]</scope>
    <source>
        <strain evidence="5">gladioli</strain>
    </source>
</reference>
<dbReference type="RefSeq" id="WP_036053453.1">
    <property type="nucleotide sequence ID" value="NZ_CADEVP010000021.1"/>
</dbReference>
<comment type="similarity">
    <text evidence="1">Belongs to the glycosyltransferase 2 family.</text>
</comment>
<accession>A0AAW3EQY2</accession>
<dbReference type="GO" id="GO:0016757">
    <property type="term" value="F:glycosyltransferase activity"/>
    <property type="evidence" value="ECO:0007669"/>
    <property type="project" value="UniProtKB-KW"/>
</dbReference>
<dbReference type="Proteomes" id="UP000029590">
    <property type="component" value="Unassembled WGS sequence"/>
</dbReference>
<dbReference type="KEGG" id="bgo:BM43_3381"/>
<dbReference type="PANTHER" id="PTHR43179:SF12">
    <property type="entry name" value="GALACTOFURANOSYLTRANSFERASE GLFT2"/>
    <property type="match status" value="1"/>
</dbReference>
<dbReference type="AlphaFoldDB" id="A0AAW3EQY2"/>
<sequence length="310" mass="34529">MKKYVIVATKGRADECRELLSLLAGQSAPLDAVYVVGAEPPDVEGLQAHPLASRTRLTVCLSPAQGLTRQRNHGVERLLADIDTDAPGDQDWFVVFFDDDYRPAADWAACCEQVFAENREIVALTGRVLADGIMGAGLTEQQARDYLRGAIPPASHWASGDTQREMQSVYGCNMAIAGRAMRSFRFDENLPLYAWQEDRDFTGLIKRIGKVVYDPRCVGVHLGTKRGRTSGIRMGYSQIANPLYLYRKGTMSRRVALRFIVRNVLANVLKSLLRIPFVDYPGRLHGNVIGFWDVVRGKIHPLRVLQIGAK</sequence>
<name>A0AAW3EQY2_BURGA</name>